<sequence>MTVSPGKVKISIEIDEELHEKLKVQLKLLKDNHIKGVENAETVEDLILFYLEQFSAGEEQMKRIEDRMQSVLDTLKERGVDVMDLFNNFSKKMQEDEKTDTKAETSQEKKKS</sequence>
<dbReference type="PATRIC" id="fig|1212765.3.peg.519"/>
<evidence type="ECO:0000313" key="3">
    <source>
        <dbReference type="Proteomes" id="UP000006502"/>
    </source>
</evidence>
<name>I7CFQ0_MYCHA</name>
<dbReference type="AlphaFoldDB" id="I7CFQ0"/>
<accession>I7CFQ0</accession>
<keyword evidence="3" id="KW-1185">Reference proteome</keyword>
<organism evidence="2 3">
    <name type="scientific">Mycoplasma haematolamae (strain Purdue)</name>
    <dbReference type="NCBI Taxonomy" id="1212765"/>
    <lineage>
        <taxon>Bacteria</taxon>
        <taxon>Bacillati</taxon>
        <taxon>Mycoplasmatota</taxon>
        <taxon>Mollicutes</taxon>
        <taxon>Mycoplasmataceae</taxon>
        <taxon>Mycoplasma</taxon>
    </lineage>
</organism>
<dbReference type="KEGG" id="mhl:MHLP_02305"/>
<protein>
    <submittedName>
        <fullName evidence="2">Uncharacterized protein</fullName>
    </submittedName>
</protein>
<reference evidence="2 3" key="1">
    <citation type="journal article" date="2012" name="J. Bacteriol.">
        <title>Genome Sequence of "Candidatus Mycoplasma haemolamae" Strain Purdue, a Red Blood Cell Pathogen of Alpacas (Vicugna pacos) and Llamas (Lama glama).</title>
        <authorList>
            <person name="Guimaraes A.M."/>
            <person name="Toth B."/>
            <person name="Santos A.P."/>
            <person name="do Nascimento N.C."/>
            <person name="Kritchevsky J.E."/>
            <person name="Messick J.B."/>
        </authorList>
    </citation>
    <scope>NUCLEOTIDE SEQUENCE [LARGE SCALE GENOMIC DNA]</scope>
    <source>
        <strain evidence="2 3">Purdue</strain>
    </source>
</reference>
<reference evidence="3" key="2">
    <citation type="submission" date="2012-07" db="EMBL/GenBank/DDBJ databases">
        <title>Complete genome sequence of 'Candidatus Mycoplasma haemolamae'.</title>
        <authorList>
            <person name="Guimaraes A.M.S."/>
            <person name="Toth B."/>
            <person name="Santos A.P."/>
            <person name="Nascimento N.C."/>
            <person name="Sojka J.E."/>
            <person name="Messick J.B."/>
        </authorList>
    </citation>
    <scope>NUCLEOTIDE SEQUENCE [LARGE SCALE GENOMIC DNA]</scope>
    <source>
        <strain evidence="3">Purdue</strain>
    </source>
</reference>
<gene>
    <name evidence="2" type="ordered locus">MHLP_02305</name>
</gene>
<dbReference type="STRING" id="1212765.MHLP_02305"/>
<feature type="region of interest" description="Disordered" evidence="1">
    <location>
        <begin position="93"/>
        <end position="112"/>
    </location>
</feature>
<dbReference type="OrthoDB" id="399260at2"/>
<dbReference type="HOGENOM" id="CLU_161980_0_0_14"/>
<dbReference type="EMBL" id="CP003731">
    <property type="protein sequence ID" value="AFO52041.1"/>
    <property type="molecule type" value="Genomic_DNA"/>
</dbReference>
<dbReference type="Proteomes" id="UP000006502">
    <property type="component" value="Chromosome"/>
</dbReference>
<evidence type="ECO:0000313" key="2">
    <source>
        <dbReference type="EMBL" id="AFO52041.1"/>
    </source>
</evidence>
<evidence type="ECO:0000256" key="1">
    <source>
        <dbReference type="SAM" id="MobiDB-lite"/>
    </source>
</evidence>
<proteinExistence type="predicted"/>